<evidence type="ECO:0000313" key="2">
    <source>
        <dbReference type="Proteomes" id="UP001055172"/>
    </source>
</evidence>
<reference evidence="1 2" key="1">
    <citation type="submission" date="2021-07" db="EMBL/GenBank/DDBJ databases">
        <title>Genome data of Colletotrichum spaethianum.</title>
        <authorList>
            <person name="Utami Y.D."/>
            <person name="Hiruma K."/>
        </authorList>
    </citation>
    <scope>NUCLEOTIDE SEQUENCE [LARGE SCALE GENOMIC DNA]</scope>
    <source>
        <strain evidence="1 2">MAFF 242679</strain>
    </source>
</reference>
<dbReference type="AlphaFoldDB" id="A0AA37GWB7"/>
<dbReference type="EMBL" id="BPPX01000025">
    <property type="protein sequence ID" value="GJC87308.1"/>
    <property type="molecule type" value="Genomic_DNA"/>
</dbReference>
<evidence type="ECO:0000313" key="1">
    <source>
        <dbReference type="EMBL" id="GJC87308.1"/>
    </source>
</evidence>
<dbReference type="Proteomes" id="UP001055172">
    <property type="component" value="Unassembled WGS sequence"/>
</dbReference>
<accession>A0AA37GWB7</accession>
<keyword evidence="2" id="KW-1185">Reference proteome</keyword>
<proteinExistence type="predicted"/>
<name>A0AA37GWB7_9PEZI</name>
<organism evidence="1 2">
    <name type="scientific">Colletotrichum liriopes</name>
    <dbReference type="NCBI Taxonomy" id="708192"/>
    <lineage>
        <taxon>Eukaryota</taxon>
        <taxon>Fungi</taxon>
        <taxon>Dikarya</taxon>
        <taxon>Ascomycota</taxon>
        <taxon>Pezizomycotina</taxon>
        <taxon>Sordariomycetes</taxon>
        <taxon>Hypocreomycetidae</taxon>
        <taxon>Glomerellales</taxon>
        <taxon>Glomerellaceae</taxon>
        <taxon>Colletotrichum</taxon>
        <taxon>Colletotrichum spaethianum species complex</taxon>
    </lineage>
</organism>
<gene>
    <name evidence="1" type="ORF">ColLi_10146</name>
</gene>
<protein>
    <submittedName>
        <fullName evidence="1">Uncharacterized protein</fullName>
    </submittedName>
</protein>
<sequence length="111" mass="12513">MPFHFQGLRLNFLPYSLKSIFIFFVALRKSSNVAALFLATIKEYSLALRLLIIWTPCGQPRDSLKGFHQKYNGEKLKYKTLMLGGPARNMGPASSIWPVTGLIASLQIQQP</sequence>
<comment type="caution">
    <text evidence="1">The sequence shown here is derived from an EMBL/GenBank/DDBJ whole genome shotgun (WGS) entry which is preliminary data.</text>
</comment>